<dbReference type="Gramene" id="LPERR11G19800.1">
    <property type="protein sequence ID" value="LPERR11G19800.1"/>
    <property type="gene ID" value="LPERR11G19800"/>
</dbReference>
<dbReference type="HOGENOM" id="CLU_2577306_0_0_1"/>
<dbReference type="Proteomes" id="UP000032180">
    <property type="component" value="Chromosome 11"/>
</dbReference>
<feature type="region of interest" description="Disordered" evidence="1">
    <location>
        <begin position="1"/>
        <end position="20"/>
    </location>
</feature>
<keyword evidence="3" id="KW-1185">Reference proteome</keyword>
<protein>
    <submittedName>
        <fullName evidence="2">Uncharacterized protein</fullName>
    </submittedName>
</protein>
<reference evidence="3" key="2">
    <citation type="submission" date="2013-12" db="EMBL/GenBank/DDBJ databases">
        <authorList>
            <person name="Yu Y."/>
            <person name="Lee S."/>
            <person name="de Baynast K."/>
            <person name="Wissotski M."/>
            <person name="Liu L."/>
            <person name="Talag J."/>
            <person name="Goicoechea J."/>
            <person name="Angelova A."/>
            <person name="Jetty R."/>
            <person name="Kudrna D."/>
            <person name="Golser W."/>
            <person name="Rivera L."/>
            <person name="Zhang J."/>
            <person name="Wing R."/>
        </authorList>
    </citation>
    <scope>NUCLEOTIDE SEQUENCE</scope>
</reference>
<proteinExistence type="predicted"/>
<dbReference type="AlphaFoldDB" id="A0A0D9XVJ2"/>
<organism evidence="2 3">
    <name type="scientific">Leersia perrieri</name>
    <dbReference type="NCBI Taxonomy" id="77586"/>
    <lineage>
        <taxon>Eukaryota</taxon>
        <taxon>Viridiplantae</taxon>
        <taxon>Streptophyta</taxon>
        <taxon>Embryophyta</taxon>
        <taxon>Tracheophyta</taxon>
        <taxon>Spermatophyta</taxon>
        <taxon>Magnoliopsida</taxon>
        <taxon>Liliopsida</taxon>
        <taxon>Poales</taxon>
        <taxon>Poaceae</taxon>
        <taxon>BOP clade</taxon>
        <taxon>Oryzoideae</taxon>
        <taxon>Oryzeae</taxon>
        <taxon>Oryzinae</taxon>
        <taxon>Leersia</taxon>
    </lineage>
</organism>
<evidence type="ECO:0000313" key="2">
    <source>
        <dbReference type="EnsemblPlants" id="LPERR11G19800.1"/>
    </source>
</evidence>
<name>A0A0D9XVJ2_9ORYZ</name>
<reference evidence="2" key="3">
    <citation type="submission" date="2015-04" db="UniProtKB">
        <authorList>
            <consortium name="EnsemblPlants"/>
        </authorList>
    </citation>
    <scope>IDENTIFICATION</scope>
</reference>
<accession>A0A0D9XVJ2</accession>
<sequence length="81" mass="8446">MVVGDGEEFLPTPASAASLPYPVSLPPLQSPPPPCNPLFSPANSGLWPRRHQDTALGKQSPLLSQIATYAASRNHGAVNSA</sequence>
<reference evidence="2 3" key="1">
    <citation type="submission" date="2012-08" db="EMBL/GenBank/DDBJ databases">
        <title>Oryza genome evolution.</title>
        <authorList>
            <person name="Wing R.A."/>
        </authorList>
    </citation>
    <scope>NUCLEOTIDE SEQUENCE</scope>
</reference>
<evidence type="ECO:0000256" key="1">
    <source>
        <dbReference type="SAM" id="MobiDB-lite"/>
    </source>
</evidence>
<evidence type="ECO:0000313" key="3">
    <source>
        <dbReference type="Proteomes" id="UP000032180"/>
    </source>
</evidence>
<dbReference type="EnsemblPlants" id="LPERR11G19800.1">
    <property type="protein sequence ID" value="LPERR11G19800.1"/>
    <property type="gene ID" value="LPERR11G19800"/>
</dbReference>